<dbReference type="PANTHER" id="PTHR47835">
    <property type="entry name" value="HFM1, ATP DEPENDENT DNA HELICASE HOMOLOG"/>
    <property type="match status" value="1"/>
</dbReference>
<dbReference type="GO" id="GO:0043138">
    <property type="term" value="F:3'-5' DNA helicase activity"/>
    <property type="evidence" value="ECO:0007669"/>
    <property type="project" value="UniProtKB-EC"/>
</dbReference>
<dbReference type="InterPro" id="IPR011545">
    <property type="entry name" value="DEAD/DEAH_box_helicase_dom"/>
</dbReference>
<keyword evidence="3" id="KW-1185">Reference proteome</keyword>
<feature type="non-terminal residue" evidence="2">
    <location>
        <position position="1"/>
    </location>
</feature>
<dbReference type="GO" id="GO:0005524">
    <property type="term" value="F:ATP binding"/>
    <property type="evidence" value="ECO:0007669"/>
    <property type="project" value="InterPro"/>
</dbReference>
<organism evidence="2 3">
    <name type="scientific">Perkinsus olseni</name>
    <name type="common">Perkinsus atlanticus</name>
    <dbReference type="NCBI Taxonomy" id="32597"/>
    <lineage>
        <taxon>Eukaryota</taxon>
        <taxon>Sar</taxon>
        <taxon>Alveolata</taxon>
        <taxon>Perkinsozoa</taxon>
        <taxon>Perkinsea</taxon>
        <taxon>Perkinsida</taxon>
        <taxon>Perkinsidae</taxon>
        <taxon>Perkinsus</taxon>
    </lineage>
</organism>
<evidence type="ECO:0000259" key="1">
    <source>
        <dbReference type="PROSITE" id="PS51192"/>
    </source>
</evidence>
<proteinExistence type="predicted"/>
<dbReference type="Pfam" id="PF00270">
    <property type="entry name" value="DEAD"/>
    <property type="match status" value="1"/>
</dbReference>
<gene>
    <name evidence="2" type="ORF">FOZ63_019731</name>
</gene>
<dbReference type="Proteomes" id="UP000553632">
    <property type="component" value="Unassembled WGS sequence"/>
</dbReference>
<dbReference type="Gene3D" id="3.40.50.300">
    <property type="entry name" value="P-loop containing nucleotide triphosphate hydrolases"/>
    <property type="match status" value="1"/>
</dbReference>
<comment type="caution">
    <text evidence="2">The sequence shown here is derived from an EMBL/GenBank/DDBJ whole genome shotgun (WGS) entry which is preliminary data.</text>
</comment>
<dbReference type="EMBL" id="JABANO010026409">
    <property type="protein sequence ID" value="KAF4718583.1"/>
    <property type="molecule type" value="Genomic_DNA"/>
</dbReference>
<protein>
    <recommendedName>
        <fullName evidence="1">Helicase ATP-binding domain-containing protein</fullName>
    </recommendedName>
</protein>
<dbReference type="InterPro" id="IPR014001">
    <property type="entry name" value="Helicase_ATP-bd"/>
</dbReference>
<sequence length="140" mass="15431">TDWQRKFGVEGLGCVVTKLTGEASQDLKLLDSSHIVITTPEHWDMISRRWRTRKPVQQVSLFIADDLHLLNHPSVGATMEVCVSRMRYITSNLSAQASESGEAFKPCRIIGLAASISNANDLGGWMGAPVSSQFNFPTKI</sequence>
<reference evidence="2 3" key="1">
    <citation type="submission" date="2020-04" db="EMBL/GenBank/DDBJ databases">
        <title>Perkinsus olseni comparative genomics.</title>
        <authorList>
            <person name="Bogema D.R."/>
        </authorList>
    </citation>
    <scope>NUCLEOTIDE SEQUENCE [LARGE SCALE GENOMIC DNA]</scope>
    <source>
        <strain evidence="2 3">ATCC PRA-207</strain>
    </source>
</reference>
<dbReference type="InterPro" id="IPR027417">
    <property type="entry name" value="P-loop_NTPase"/>
</dbReference>
<accession>A0A7J6RD87</accession>
<feature type="non-terminal residue" evidence="2">
    <location>
        <position position="140"/>
    </location>
</feature>
<evidence type="ECO:0000313" key="3">
    <source>
        <dbReference type="Proteomes" id="UP000553632"/>
    </source>
</evidence>
<dbReference type="PANTHER" id="PTHR47835:SF3">
    <property type="entry name" value="HELICASE FOR MEIOSIS 1"/>
    <property type="match status" value="1"/>
</dbReference>
<dbReference type="GO" id="GO:0003676">
    <property type="term" value="F:nucleic acid binding"/>
    <property type="evidence" value="ECO:0007669"/>
    <property type="project" value="InterPro"/>
</dbReference>
<dbReference type="GO" id="GO:0016787">
    <property type="term" value="F:hydrolase activity"/>
    <property type="evidence" value="ECO:0007669"/>
    <property type="project" value="UniProtKB-KW"/>
</dbReference>
<evidence type="ECO:0000313" key="2">
    <source>
        <dbReference type="EMBL" id="KAF4718583.1"/>
    </source>
</evidence>
<dbReference type="PROSITE" id="PS51192">
    <property type="entry name" value="HELICASE_ATP_BIND_1"/>
    <property type="match status" value="1"/>
</dbReference>
<name>A0A7J6RD87_PEROL</name>
<feature type="domain" description="Helicase ATP-binding" evidence="1">
    <location>
        <begin position="1"/>
        <end position="134"/>
    </location>
</feature>
<dbReference type="InterPro" id="IPR052247">
    <property type="entry name" value="Meiotic_Crossover_Helicase"/>
</dbReference>
<dbReference type="AlphaFoldDB" id="A0A7J6RD87"/>
<dbReference type="SUPFAM" id="SSF52540">
    <property type="entry name" value="P-loop containing nucleoside triphosphate hydrolases"/>
    <property type="match status" value="1"/>
</dbReference>